<keyword evidence="2 3" id="KW-0175">Coiled coil</keyword>
<accession>A0AA88N2F4</accession>
<reference evidence="5" key="1">
    <citation type="submission" date="2023-08" db="EMBL/GenBank/DDBJ databases">
        <title>Pelteobagrus vachellii genome.</title>
        <authorList>
            <person name="Liu H."/>
        </authorList>
    </citation>
    <scope>NUCLEOTIDE SEQUENCE</scope>
    <source>
        <strain evidence="5">PRFRI_2022a</strain>
        <tissue evidence="5">Muscle</tissue>
    </source>
</reference>
<keyword evidence="6" id="KW-1185">Reference proteome</keyword>
<dbReference type="PANTHER" id="PTHR19212">
    <property type="entry name" value="LEUCINE RICH REPEAT IN FLII INTERACTING PROTEIN"/>
    <property type="match status" value="1"/>
</dbReference>
<proteinExistence type="inferred from homology"/>
<evidence type="ECO:0000256" key="1">
    <source>
        <dbReference type="ARBA" id="ARBA00008275"/>
    </source>
</evidence>
<dbReference type="Gene3D" id="1.20.5.4090">
    <property type="match status" value="2"/>
</dbReference>
<evidence type="ECO:0000256" key="2">
    <source>
        <dbReference type="ARBA" id="ARBA00023054"/>
    </source>
</evidence>
<evidence type="ECO:0000313" key="5">
    <source>
        <dbReference type="EMBL" id="KAK2847958.1"/>
    </source>
</evidence>
<dbReference type="EMBL" id="JAVHJS010000009">
    <property type="protein sequence ID" value="KAK2847958.1"/>
    <property type="molecule type" value="Genomic_DNA"/>
</dbReference>
<dbReference type="Pfam" id="PF09738">
    <property type="entry name" value="LRRFIP"/>
    <property type="match status" value="1"/>
</dbReference>
<comment type="caution">
    <text evidence="5">The sequence shown here is derived from an EMBL/GenBank/DDBJ whole genome shotgun (WGS) entry which is preliminary data.</text>
</comment>
<dbReference type="GO" id="GO:0000978">
    <property type="term" value="F:RNA polymerase II cis-regulatory region sequence-specific DNA binding"/>
    <property type="evidence" value="ECO:0007669"/>
    <property type="project" value="TreeGrafter"/>
</dbReference>
<feature type="transmembrane region" description="Helical" evidence="4">
    <location>
        <begin position="12"/>
        <end position="31"/>
    </location>
</feature>
<comment type="similarity">
    <text evidence="1">Belongs to the LRRFIP family.</text>
</comment>
<dbReference type="Proteomes" id="UP001187315">
    <property type="component" value="Unassembled WGS sequence"/>
</dbReference>
<organism evidence="5 6">
    <name type="scientific">Tachysurus vachellii</name>
    <name type="common">Darkbarbel catfish</name>
    <name type="synonym">Pelteobagrus vachellii</name>
    <dbReference type="NCBI Taxonomy" id="175792"/>
    <lineage>
        <taxon>Eukaryota</taxon>
        <taxon>Metazoa</taxon>
        <taxon>Chordata</taxon>
        <taxon>Craniata</taxon>
        <taxon>Vertebrata</taxon>
        <taxon>Euteleostomi</taxon>
        <taxon>Actinopterygii</taxon>
        <taxon>Neopterygii</taxon>
        <taxon>Teleostei</taxon>
        <taxon>Ostariophysi</taxon>
        <taxon>Siluriformes</taxon>
        <taxon>Bagridae</taxon>
        <taxon>Tachysurus</taxon>
    </lineage>
</organism>
<dbReference type="AlphaFoldDB" id="A0AA88N2F4"/>
<keyword evidence="4" id="KW-1133">Transmembrane helix</keyword>
<dbReference type="GO" id="GO:0000981">
    <property type="term" value="F:DNA-binding transcription factor activity, RNA polymerase II-specific"/>
    <property type="evidence" value="ECO:0007669"/>
    <property type="project" value="TreeGrafter"/>
</dbReference>
<sequence>MFGSVNPRAADLPTRPLLCAAGIAVGVYCYVTYKRCFRRKKALTDGQFQASVFPSTEAHPICCRAPQPEERVRELEGLLRKAQENEAKSLVSLADAELKHKDALTSISQLEEEKSELKDQVDKLHCTVQELGEELCQCHLENEELLKECEQNKEAHKALQLEHVELKQELVLKEVVLKVSLADAELKHKDALYAISQLEEEKSELKDQVDKLCSTVQELGEELSQCHLENEELLKKR</sequence>
<keyword evidence="4" id="KW-0472">Membrane</keyword>
<evidence type="ECO:0000256" key="3">
    <source>
        <dbReference type="SAM" id="Coils"/>
    </source>
</evidence>
<name>A0AA88N2F4_TACVA</name>
<evidence type="ECO:0000256" key="4">
    <source>
        <dbReference type="SAM" id="Phobius"/>
    </source>
</evidence>
<feature type="coiled-coil region" evidence="3">
    <location>
        <begin position="93"/>
        <end position="236"/>
    </location>
</feature>
<dbReference type="InterPro" id="IPR019139">
    <property type="entry name" value="LRRFIP1/2"/>
</dbReference>
<gene>
    <name evidence="5" type="ORF">Q7C36_009640</name>
</gene>
<dbReference type="PANTHER" id="PTHR19212:SF5">
    <property type="entry name" value="LEUCINE-RICH REPEAT FLIGHTLESS-INTERACTING PROTEIN 1"/>
    <property type="match status" value="1"/>
</dbReference>
<evidence type="ECO:0000313" key="6">
    <source>
        <dbReference type="Proteomes" id="UP001187315"/>
    </source>
</evidence>
<keyword evidence="4" id="KW-0812">Transmembrane</keyword>
<protein>
    <submittedName>
        <fullName evidence="5">Uncharacterized protein</fullName>
    </submittedName>
</protein>